<dbReference type="STRING" id="1839801.Dform_01375"/>
<dbReference type="OrthoDB" id="9776669at2"/>
<protein>
    <recommendedName>
        <fullName evidence="3">TRAP transporter solute receptor, TAXI family</fullName>
    </recommendedName>
</protein>
<accession>A0A1P8F897</accession>
<dbReference type="Pfam" id="PF16868">
    <property type="entry name" value="NMT1_3"/>
    <property type="match status" value="1"/>
</dbReference>
<evidence type="ECO:0000313" key="2">
    <source>
        <dbReference type="Proteomes" id="UP000185934"/>
    </source>
</evidence>
<organism evidence="1 2">
    <name type="scientific">Dehalogenimonas formicexedens</name>
    <dbReference type="NCBI Taxonomy" id="1839801"/>
    <lineage>
        <taxon>Bacteria</taxon>
        <taxon>Bacillati</taxon>
        <taxon>Chloroflexota</taxon>
        <taxon>Dehalococcoidia</taxon>
        <taxon>Dehalococcoidales</taxon>
        <taxon>Dehalococcoidaceae</taxon>
        <taxon>Dehalogenimonas</taxon>
    </lineage>
</organism>
<evidence type="ECO:0008006" key="3">
    <source>
        <dbReference type="Google" id="ProtNLM"/>
    </source>
</evidence>
<dbReference type="Gene3D" id="3.40.190.10">
    <property type="entry name" value="Periplasmic binding protein-like II"/>
    <property type="match status" value="2"/>
</dbReference>
<reference evidence="2" key="1">
    <citation type="submission" date="2016-11" db="EMBL/GenBank/DDBJ databases">
        <title>Dehalogenimonas formicexedens sp. nov., a chlorinated alkane respiring bacterium isolated from contaminated groundwater.</title>
        <authorList>
            <person name="Key T.A."/>
            <person name="Bowman K.S."/>
            <person name="Lee I."/>
            <person name="Chun J."/>
            <person name="Albuquerque L."/>
            <person name="da Costa M.S."/>
            <person name="Rainey F.A."/>
            <person name="Moe W.M."/>
        </authorList>
    </citation>
    <scope>NUCLEOTIDE SEQUENCE [LARGE SCALE GENOMIC DNA]</scope>
    <source>
        <strain evidence="2">NSZ-14</strain>
    </source>
</reference>
<name>A0A1P8F897_9CHLR</name>
<dbReference type="RefSeq" id="WP_076004354.1">
    <property type="nucleotide sequence ID" value="NZ_CP018258.1"/>
</dbReference>
<keyword evidence="2" id="KW-1185">Reference proteome</keyword>
<proteinExistence type="predicted"/>
<dbReference type="InterPro" id="IPR011852">
    <property type="entry name" value="TRAP_TAXI"/>
</dbReference>
<evidence type="ECO:0000313" key="1">
    <source>
        <dbReference type="EMBL" id="APV44699.1"/>
    </source>
</evidence>
<gene>
    <name evidence="1" type="ORF">Dform_01375</name>
</gene>
<dbReference type="SUPFAM" id="SSF53850">
    <property type="entry name" value="Periplasmic binding protein-like II"/>
    <property type="match status" value="1"/>
</dbReference>
<dbReference type="AlphaFoldDB" id="A0A1P8F897"/>
<dbReference type="EMBL" id="CP018258">
    <property type="protein sequence ID" value="APV44699.1"/>
    <property type="molecule type" value="Genomic_DNA"/>
</dbReference>
<sequence>MKPIWRKLAAVAAVVVAAVMLWGCGGNAIYNSTSPAGTAFKWPDALLFAATGDSGQAKMVSWASAMQNGLNGPLIRVVTEAAWTNTYKDMKAGKMVLSQCDKVTLADDIEAKNEYAMPDGGPWMASMVWIDSLASTGFLVRGNSSMYKPEDIKPGTRIAIWNNQSATMSPFLSLLAWAGVSEKDIVWVNTGDYNACPRAVVEGRADIAMAAPVTPAVMEASAAPSGIRYLSMKPAENPKGAAAFLAISPMYDFAPITAGPASTIGTWAISSYKYLAADVNTDAEMVYRLVKWLDENYSSYKDAYASNTNMTFQDVISALQTTFMPVHPGLVKYLKEKGVWNADYEKRNQTNIALFQKWVTGYQDAMKQATAKGIDIKANNQDWIQFWENYKKTNAIPLLRMHVSLTQDAAITLPGGYVPPTTTPPPPTTTTVPPVTTAAAVPIQVVSISDAHPGDDVTVTIKTTPGAEVTILFTMPNGTNSTLPADNKKTAGADGLITWTWNINSHVPAGEATYTFTAVLNGRTSTLSLKKTI</sequence>
<dbReference type="KEGG" id="dfo:Dform_01375"/>
<dbReference type="Proteomes" id="UP000185934">
    <property type="component" value="Chromosome"/>
</dbReference>